<feature type="transmembrane region" description="Helical" evidence="6">
    <location>
        <begin position="432"/>
        <end position="452"/>
    </location>
</feature>
<reference evidence="9" key="1">
    <citation type="journal article" date="2019" name="Int. J. Syst. Evol. Microbiol.">
        <title>The Global Catalogue of Microorganisms (GCM) 10K type strain sequencing project: providing services to taxonomists for standard genome sequencing and annotation.</title>
        <authorList>
            <consortium name="The Broad Institute Genomics Platform"/>
            <consortium name="The Broad Institute Genome Sequencing Center for Infectious Disease"/>
            <person name="Wu L."/>
            <person name="Ma J."/>
        </authorList>
    </citation>
    <scope>NUCLEOTIDE SEQUENCE [LARGE SCALE GENOMIC DNA]</scope>
    <source>
        <strain evidence="9">JCM 3272</strain>
    </source>
</reference>
<keyword evidence="9" id="KW-1185">Reference proteome</keyword>
<dbReference type="Gene3D" id="1.20.1720.10">
    <property type="entry name" value="Multidrug resistance protein D"/>
    <property type="match status" value="1"/>
</dbReference>
<proteinExistence type="predicted"/>
<feature type="transmembrane region" description="Helical" evidence="6">
    <location>
        <begin position="408"/>
        <end position="426"/>
    </location>
</feature>
<keyword evidence="4 6" id="KW-0472">Membrane</keyword>
<feature type="region of interest" description="Disordered" evidence="5">
    <location>
        <begin position="457"/>
        <end position="479"/>
    </location>
</feature>
<feature type="transmembrane region" description="Helical" evidence="6">
    <location>
        <begin position="43"/>
        <end position="62"/>
    </location>
</feature>
<dbReference type="Pfam" id="PF07690">
    <property type="entry name" value="MFS_1"/>
    <property type="match status" value="1"/>
</dbReference>
<feature type="transmembrane region" description="Helical" evidence="6">
    <location>
        <begin position="198"/>
        <end position="218"/>
    </location>
</feature>
<dbReference type="InterPro" id="IPR036259">
    <property type="entry name" value="MFS_trans_sf"/>
</dbReference>
<dbReference type="EMBL" id="BAAARV010000016">
    <property type="protein sequence ID" value="GAA2335910.1"/>
    <property type="molecule type" value="Genomic_DNA"/>
</dbReference>
<feature type="transmembrane region" description="Helical" evidence="6">
    <location>
        <begin position="103"/>
        <end position="121"/>
    </location>
</feature>
<dbReference type="PANTHER" id="PTHR42718">
    <property type="entry name" value="MAJOR FACILITATOR SUPERFAMILY MULTIDRUG TRANSPORTER MFSC"/>
    <property type="match status" value="1"/>
</dbReference>
<name>A0ABP5SPP7_9ACTN</name>
<dbReference type="InterPro" id="IPR011701">
    <property type="entry name" value="MFS"/>
</dbReference>
<feature type="domain" description="Major facilitator superfamily (MFS) profile" evidence="7">
    <location>
        <begin position="8"/>
        <end position="453"/>
    </location>
</feature>
<evidence type="ECO:0000313" key="8">
    <source>
        <dbReference type="EMBL" id="GAA2335910.1"/>
    </source>
</evidence>
<evidence type="ECO:0000259" key="7">
    <source>
        <dbReference type="PROSITE" id="PS50850"/>
    </source>
</evidence>
<evidence type="ECO:0000256" key="4">
    <source>
        <dbReference type="ARBA" id="ARBA00023136"/>
    </source>
</evidence>
<evidence type="ECO:0000313" key="9">
    <source>
        <dbReference type="Proteomes" id="UP001501444"/>
    </source>
</evidence>
<dbReference type="InterPro" id="IPR020846">
    <property type="entry name" value="MFS_dom"/>
</dbReference>
<feature type="transmembrane region" description="Helical" evidence="6">
    <location>
        <begin position="262"/>
        <end position="288"/>
    </location>
</feature>
<evidence type="ECO:0000256" key="2">
    <source>
        <dbReference type="ARBA" id="ARBA00022692"/>
    </source>
</evidence>
<feature type="transmembrane region" description="Helical" evidence="6">
    <location>
        <begin position="74"/>
        <end position="97"/>
    </location>
</feature>
<accession>A0ABP5SPP7</accession>
<feature type="transmembrane region" description="Helical" evidence="6">
    <location>
        <begin position="224"/>
        <end position="241"/>
    </location>
</feature>
<evidence type="ECO:0000256" key="6">
    <source>
        <dbReference type="SAM" id="Phobius"/>
    </source>
</evidence>
<dbReference type="PANTHER" id="PTHR42718:SF39">
    <property type="entry name" value="ACTINORHODIN TRANSPORTER-RELATED"/>
    <property type="match status" value="1"/>
</dbReference>
<dbReference type="Proteomes" id="UP001501444">
    <property type="component" value="Unassembled WGS sequence"/>
</dbReference>
<feature type="transmembrane region" description="Helical" evidence="6">
    <location>
        <begin position="329"/>
        <end position="352"/>
    </location>
</feature>
<comment type="subcellular location">
    <subcellularLocation>
        <location evidence="1">Cell membrane</location>
        <topology evidence="1">Multi-pass membrane protein</topology>
    </subcellularLocation>
</comment>
<gene>
    <name evidence="8" type="ORF">GCM10010170_016030</name>
</gene>
<keyword evidence="3 6" id="KW-1133">Transmembrane helix</keyword>
<organism evidence="8 9">
    <name type="scientific">Dactylosporangium salmoneum</name>
    <dbReference type="NCBI Taxonomy" id="53361"/>
    <lineage>
        <taxon>Bacteria</taxon>
        <taxon>Bacillati</taxon>
        <taxon>Actinomycetota</taxon>
        <taxon>Actinomycetes</taxon>
        <taxon>Micromonosporales</taxon>
        <taxon>Micromonosporaceae</taxon>
        <taxon>Dactylosporangium</taxon>
    </lineage>
</organism>
<dbReference type="RefSeq" id="WP_344611613.1">
    <property type="nucleotide sequence ID" value="NZ_BAAARV010000016.1"/>
</dbReference>
<dbReference type="PROSITE" id="PS50850">
    <property type="entry name" value="MFS"/>
    <property type="match status" value="1"/>
</dbReference>
<comment type="caution">
    <text evidence="8">The sequence shown here is derived from an EMBL/GenBank/DDBJ whole genome shotgun (WGS) entry which is preliminary data.</text>
</comment>
<feature type="transmembrane region" description="Helical" evidence="6">
    <location>
        <begin position="294"/>
        <end position="317"/>
    </location>
</feature>
<keyword evidence="2 6" id="KW-0812">Transmembrane</keyword>
<feature type="transmembrane region" description="Helical" evidence="6">
    <location>
        <begin position="133"/>
        <end position="158"/>
    </location>
</feature>
<dbReference type="Gene3D" id="1.20.1250.20">
    <property type="entry name" value="MFS general substrate transporter like domains"/>
    <property type="match status" value="1"/>
</dbReference>
<protein>
    <submittedName>
        <fullName evidence="8">MFS transporter</fullName>
    </submittedName>
</protein>
<evidence type="ECO:0000256" key="3">
    <source>
        <dbReference type="ARBA" id="ARBA00022989"/>
    </source>
</evidence>
<evidence type="ECO:0000256" key="1">
    <source>
        <dbReference type="ARBA" id="ARBA00004651"/>
    </source>
</evidence>
<feature type="transmembrane region" description="Helical" evidence="6">
    <location>
        <begin position="358"/>
        <end position="378"/>
    </location>
</feature>
<feature type="transmembrane region" description="Helical" evidence="6">
    <location>
        <begin position="164"/>
        <end position="186"/>
    </location>
</feature>
<evidence type="ECO:0000256" key="5">
    <source>
        <dbReference type="SAM" id="MobiDB-lite"/>
    </source>
</evidence>
<dbReference type="SUPFAM" id="SSF103473">
    <property type="entry name" value="MFS general substrate transporter"/>
    <property type="match status" value="1"/>
</dbReference>
<sequence length="479" mass="48091">MDRGHRLILLVCLGAGWTTLLDQAILTVDLPALRASLGASDATLQWVMAGYSLTFGLALVPAGRLGDMFGRRAFFAGGIALFAAGGIAAACADRAWLVAAARLAQGAGAGTVNPQIIGLFQDLFRGRARARALGAYAAIGGLSASAGPPLGGLILQLAGPDPGWRLVLLANLPFALVTVPLALRVLPPGRPSGRRSDLDLPGVLLLGVATLGAVLPLVGTPGGWRWALLAAPAVAGLVAWERRYTARGRTALLLPALMRSRGYVLGTLVAMCYFGATLALNLVLSLYLQEDLGLPPLAAAAMALPSALGFAAASALGASVVGRYGRPGVTVALAAAVAGVGVDAAAVAVLPGRPGADTALIVALAAGQLVTGVAGGLVNAPNQALTLEHAPPGANGLSAAILQLAQRLAAAVGIAAVTALFLGGAAGGRVALLHGVLLCLGLVLLALVFAIADRDRPGRDPGRPSHQTSEHEALEVARP</sequence>